<dbReference type="AlphaFoldDB" id="A0A6C0I1F7"/>
<dbReference type="SUPFAM" id="SSF55287">
    <property type="entry name" value="RPB5-like RNA polymerase subunit"/>
    <property type="match status" value="1"/>
</dbReference>
<dbReference type="PANTHER" id="PTHR10535">
    <property type="entry name" value="DNA-DIRECTED RNA POLYMERASES I, II, AND III SUBUNIT RPABC1"/>
    <property type="match status" value="1"/>
</dbReference>
<dbReference type="InterPro" id="IPR000783">
    <property type="entry name" value="RNA_pol_subH/Rpb5_C"/>
</dbReference>
<dbReference type="GO" id="GO:0006366">
    <property type="term" value="P:transcription by RNA polymerase II"/>
    <property type="evidence" value="ECO:0007669"/>
    <property type="project" value="TreeGrafter"/>
</dbReference>
<dbReference type="GO" id="GO:0005665">
    <property type="term" value="C:RNA polymerase II, core complex"/>
    <property type="evidence" value="ECO:0007669"/>
    <property type="project" value="TreeGrafter"/>
</dbReference>
<proteinExistence type="predicted"/>
<evidence type="ECO:0000256" key="2">
    <source>
        <dbReference type="SAM" id="MobiDB-lite"/>
    </source>
</evidence>
<dbReference type="Gene3D" id="3.90.940.20">
    <property type="entry name" value="RPB5-like RNA polymerase subunit"/>
    <property type="match status" value="1"/>
</dbReference>
<dbReference type="GO" id="GO:0003899">
    <property type="term" value="F:DNA-directed RNA polymerase activity"/>
    <property type="evidence" value="ECO:0007669"/>
    <property type="project" value="InterPro"/>
</dbReference>
<protein>
    <recommendedName>
        <fullName evidence="3">RNA polymerase subunit H/Rpb5 C-terminal domain-containing protein</fullName>
    </recommendedName>
</protein>
<feature type="region of interest" description="Disordered" evidence="2">
    <location>
        <begin position="58"/>
        <end position="84"/>
    </location>
</feature>
<keyword evidence="1" id="KW-0804">Transcription</keyword>
<dbReference type="InterPro" id="IPR035913">
    <property type="entry name" value="RPB5-like_sf"/>
</dbReference>
<dbReference type="Pfam" id="PF01191">
    <property type="entry name" value="RNA_pol_Rpb5_C"/>
    <property type="match status" value="1"/>
</dbReference>
<feature type="domain" description="RNA polymerase subunit H/Rpb5 C-terminal" evidence="3">
    <location>
        <begin position="173"/>
        <end position="246"/>
    </location>
</feature>
<dbReference type="InterPro" id="IPR014381">
    <property type="entry name" value="Arch_Rpo5/euc_Rpb5"/>
</dbReference>
<dbReference type="EMBL" id="MN740075">
    <property type="protein sequence ID" value="QHT86714.1"/>
    <property type="molecule type" value="Genomic_DNA"/>
</dbReference>
<dbReference type="Gene3D" id="3.40.1340.10">
    <property type="entry name" value="RNA polymerase, Rpb5, N-terminal domain"/>
    <property type="match status" value="1"/>
</dbReference>
<evidence type="ECO:0000256" key="1">
    <source>
        <dbReference type="ARBA" id="ARBA00023163"/>
    </source>
</evidence>
<dbReference type="GO" id="GO:0003677">
    <property type="term" value="F:DNA binding"/>
    <property type="evidence" value="ECO:0007669"/>
    <property type="project" value="InterPro"/>
</dbReference>
<dbReference type="GO" id="GO:0006362">
    <property type="term" value="P:transcription elongation by RNA polymerase I"/>
    <property type="evidence" value="ECO:0007669"/>
    <property type="project" value="TreeGrafter"/>
</dbReference>
<dbReference type="GO" id="GO:0005736">
    <property type="term" value="C:RNA polymerase I complex"/>
    <property type="evidence" value="ECO:0007669"/>
    <property type="project" value="TreeGrafter"/>
</dbReference>
<name>A0A6C0I1F7_9ZZZZ</name>
<sequence>MANASKTISRLYTARKTLLELLSIRGYDVEGYANFGVNEVNAMYTHKQLDMLVEMKGEHKSKGATKSKGEKVNKDKDKEDEKENKKTYVKFHLEKTLSVSHINDLIEDLYVLGVGGDIGGTGLSANANDTVLTDKDTLIIITKQEIKTMNQVSNQLFLQGRFIVLLSLDRLQFNILNHQYVPRHTILSNDEVGEMMKKYNVMEKSQLPDISRYDPVALAIGMRPGEVCSIDRPSKSAISSLYYRVCTQ</sequence>
<organism evidence="4">
    <name type="scientific">viral metagenome</name>
    <dbReference type="NCBI Taxonomy" id="1070528"/>
    <lineage>
        <taxon>unclassified sequences</taxon>
        <taxon>metagenomes</taxon>
        <taxon>organismal metagenomes</taxon>
    </lineage>
</organism>
<evidence type="ECO:0000313" key="4">
    <source>
        <dbReference type="EMBL" id="QHT86714.1"/>
    </source>
</evidence>
<dbReference type="GO" id="GO:0042797">
    <property type="term" value="P:tRNA transcription by RNA polymerase III"/>
    <property type="evidence" value="ECO:0007669"/>
    <property type="project" value="TreeGrafter"/>
</dbReference>
<dbReference type="PIRSF" id="PIRSF000747">
    <property type="entry name" value="RPB5"/>
    <property type="match status" value="1"/>
</dbReference>
<dbReference type="GO" id="GO:0005666">
    <property type="term" value="C:RNA polymerase III complex"/>
    <property type="evidence" value="ECO:0007669"/>
    <property type="project" value="TreeGrafter"/>
</dbReference>
<evidence type="ECO:0000259" key="3">
    <source>
        <dbReference type="Pfam" id="PF01191"/>
    </source>
</evidence>
<dbReference type="InterPro" id="IPR036710">
    <property type="entry name" value="RNA_pol_Rpb5_N_sf"/>
</dbReference>
<reference evidence="4" key="1">
    <citation type="journal article" date="2020" name="Nature">
        <title>Giant virus diversity and host interactions through global metagenomics.</title>
        <authorList>
            <person name="Schulz F."/>
            <person name="Roux S."/>
            <person name="Paez-Espino D."/>
            <person name="Jungbluth S."/>
            <person name="Walsh D.A."/>
            <person name="Denef V.J."/>
            <person name="McMahon K.D."/>
            <person name="Konstantinidis K.T."/>
            <person name="Eloe-Fadrosh E.A."/>
            <person name="Kyrpides N.C."/>
            <person name="Woyke T."/>
        </authorList>
    </citation>
    <scope>NUCLEOTIDE SEQUENCE</scope>
    <source>
        <strain evidence="4">GVMAG-M-3300023184-18</strain>
    </source>
</reference>
<accession>A0A6C0I1F7</accession>
<dbReference type="PANTHER" id="PTHR10535:SF0">
    <property type="entry name" value="DNA-DIRECTED RNA POLYMERASES I, II, AND III SUBUNIT RPABC1"/>
    <property type="match status" value="1"/>
</dbReference>